<dbReference type="Gene3D" id="3.40.50.720">
    <property type="entry name" value="NAD(P)-binding Rossmann-like Domain"/>
    <property type="match status" value="1"/>
</dbReference>
<dbReference type="GO" id="GO:0047936">
    <property type="term" value="F:glucose 1-dehydrogenase [NAD(P)+] activity"/>
    <property type="evidence" value="ECO:0007669"/>
    <property type="project" value="UniProtKB-EC"/>
</dbReference>
<dbReference type="Pfam" id="PF00106">
    <property type="entry name" value="adh_short"/>
    <property type="match status" value="1"/>
</dbReference>
<dbReference type="EMBL" id="CZAB01000021">
    <property type="protein sequence ID" value="CUP07992.1"/>
    <property type="molecule type" value="Genomic_DNA"/>
</dbReference>
<evidence type="ECO:0000256" key="3">
    <source>
        <dbReference type="SAM" id="Phobius"/>
    </source>
</evidence>
<keyword evidence="3" id="KW-0472">Membrane</keyword>
<evidence type="ECO:0000313" key="4">
    <source>
        <dbReference type="EMBL" id="CUP07992.1"/>
    </source>
</evidence>
<gene>
    <name evidence="4" type="primary">FabG</name>
    <name evidence="4" type="ORF">ERS852480_02581</name>
</gene>
<keyword evidence="3" id="KW-0812">Transmembrane</keyword>
<proteinExistence type="inferred from homology"/>
<dbReference type="InterPro" id="IPR002347">
    <property type="entry name" value="SDR_fam"/>
</dbReference>
<evidence type="ECO:0000313" key="5">
    <source>
        <dbReference type="Proteomes" id="UP000095512"/>
    </source>
</evidence>
<reference evidence="4 5" key="1">
    <citation type="submission" date="2015-09" db="EMBL/GenBank/DDBJ databases">
        <authorList>
            <consortium name="Pathogen Informatics"/>
        </authorList>
    </citation>
    <scope>NUCLEOTIDE SEQUENCE [LARGE SCALE GENOMIC DNA]</scope>
    <source>
        <strain evidence="4 5">2789STDY5834865</strain>
    </source>
</reference>
<evidence type="ECO:0000256" key="2">
    <source>
        <dbReference type="ARBA" id="ARBA00023002"/>
    </source>
</evidence>
<dbReference type="InterPro" id="IPR036291">
    <property type="entry name" value="NAD(P)-bd_dom_sf"/>
</dbReference>
<dbReference type="PANTHER" id="PTHR43669:SF3">
    <property type="entry name" value="ALCOHOL DEHYDROGENASE, PUTATIVE (AFU_ORTHOLOGUE AFUA_3G03445)-RELATED"/>
    <property type="match status" value="1"/>
</dbReference>
<dbReference type="Proteomes" id="UP000095512">
    <property type="component" value="Unassembled WGS sequence"/>
</dbReference>
<dbReference type="EC" id="1.1.1.47" evidence="4"/>
<feature type="transmembrane region" description="Helical" evidence="3">
    <location>
        <begin position="20"/>
        <end position="46"/>
    </location>
</feature>
<sequence>MVDFYKDYVAKMFSIEGRTAIVTGATGALGGAIAAAYAMCGAKVVLTGRNKEKLEVLAGEIRDAGGEALPYAADPSVEEQVKGLVAFAAKQYGGLDILAVSHGYNKPQNILDQSVEDWRC</sequence>
<organism evidence="4 5">
    <name type="scientific">Enterocloster clostridioformis</name>
    <dbReference type="NCBI Taxonomy" id="1531"/>
    <lineage>
        <taxon>Bacteria</taxon>
        <taxon>Bacillati</taxon>
        <taxon>Bacillota</taxon>
        <taxon>Clostridia</taxon>
        <taxon>Lachnospirales</taxon>
        <taxon>Lachnospiraceae</taxon>
        <taxon>Enterocloster</taxon>
    </lineage>
</organism>
<comment type="similarity">
    <text evidence="1">Belongs to the short-chain dehydrogenases/reductases (SDR) family.</text>
</comment>
<accession>A0A174K7E1</accession>
<dbReference type="AlphaFoldDB" id="A0A174K7E1"/>
<evidence type="ECO:0000256" key="1">
    <source>
        <dbReference type="ARBA" id="ARBA00006484"/>
    </source>
</evidence>
<protein>
    <submittedName>
        <fullName evidence="4">Dehydrogenase</fullName>
        <ecNumber evidence="4">1.1.1.47</ecNumber>
    </submittedName>
</protein>
<name>A0A174K7E1_9FIRM</name>
<dbReference type="PANTHER" id="PTHR43669">
    <property type="entry name" value="5-KETO-D-GLUCONATE 5-REDUCTASE"/>
    <property type="match status" value="1"/>
</dbReference>
<keyword evidence="2 4" id="KW-0560">Oxidoreductase</keyword>
<keyword evidence="3" id="KW-1133">Transmembrane helix</keyword>
<dbReference type="SUPFAM" id="SSF51735">
    <property type="entry name" value="NAD(P)-binding Rossmann-fold domains"/>
    <property type="match status" value="1"/>
</dbReference>
<dbReference type="RefSeq" id="WP_242857894.1">
    <property type="nucleotide sequence ID" value="NZ_CAUDZF010000041.1"/>
</dbReference>
<dbReference type="CDD" id="cd05233">
    <property type="entry name" value="SDR_c"/>
    <property type="match status" value="1"/>
</dbReference>